<dbReference type="EMBL" id="JBHULH010000004">
    <property type="protein sequence ID" value="MFD2567613.1"/>
    <property type="molecule type" value="Genomic_DNA"/>
</dbReference>
<dbReference type="PROSITE" id="PS50995">
    <property type="entry name" value="HTH_MARR_2"/>
    <property type="match status" value="1"/>
</dbReference>
<organism evidence="5 6">
    <name type="scientific">Pseudotenacibaculum haliotis</name>
    <dbReference type="NCBI Taxonomy" id="1862138"/>
    <lineage>
        <taxon>Bacteria</taxon>
        <taxon>Pseudomonadati</taxon>
        <taxon>Bacteroidota</taxon>
        <taxon>Flavobacteriia</taxon>
        <taxon>Flavobacteriales</taxon>
        <taxon>Flavobacteriaceae</taxon>
        <taxon>Pseudotenacibaculum</taxon>
    </lineage>
</organism>
<gene>
    <name evidence="5" type="ORF">ACFSRZ_09535</name>
</gene>
<dbReference type="Gene3D" id="1.10.10.10">
    <property type="entry name" value="Winged helix-like DNA-binding domain superfamily/Winged helix DNA-binding domain"/>
    <property type="match status" value="1"/>
</dbReference>
<dbReference type="PANTHER" id="PTHR42756">
    <property type="entry name" value="TRANSCRIPTIONAL REGULATOR, MARR"/>
    <property type="match status" value="1"/>
</dbReference>
<keyword evidence="6" id="KW-1185">Reference proteome</keyword>
<name>A0ABW5LUA7_9FLAO</name>
<dbReference type="PANTHER" id="PTHR42756:SF1">
    <property type="entry name" value="TRANSCRIPTIONAL REPRESSOR OF EMRAB OPERON"/>
    <property type="match status" value="1"/>
</dbReference>
<evidence type="ECO:0000313" key="6">
    <source>
        <dbReference type="Proteomes" id="UP001597508"/>
    </source>
</evidence>
<dbReference type="SMART" id="SM00347">
    <property type="entry name" value="HTH_MARR"/>
    <property type="match status" value="1"/>
</dbReference>
<keyword evidence="3" id="KW-0804">Transcription</keyword>
<evidence type="ECO:0000313" key="5">
    <source>
        <dbReference type="EMBL" id="MFD2567613.1"/>
    </source>
</evidence>
<dbReference type="Proteomes" id="UP001597508">
    <property type="component" value="Unassembled WGS sequence"/>
</dbReference>
<dbReference type="Pfam" id="PF01047">
    <property type="entry name" value="MarR"/>
    <property type="match status" value="1"/>
</dbReference>
<accession>A0ABW5LUA7</accession>
<evidence type="ECO:0000259" key="4">
    <source>
        <dbReference type="PROSITE" id="PS50995"/>
    </source>
</evidence>
<keyword evidence="2" id="KW-0238">DNA-binding</keyword>
<evidence type="ECO:0000256" key="2">
    <source>
        <dbReference type="ARBA" id="ARBA00023125"/>
    </source>
</evidence>
<evidence type="ECO:0000256" key="1">
    <source>
        <dbReference type="ARBA" id="ARBA00023015"/>
    </source>
</evidence>
<reference evidence="6" key="1">
    <citation type="journal article" date="2019" name="Int. J. Syst. Evol. Microbiol.">
        <title>The Global Catalogue of Microorganisms (GCM) 10K type strain sequencing project: providing services to taxonomists for standard genome sequencing and annotation.</title>
        <authorList>
            <consortium name="The Broad Institute Genomics Platform"/>
            <consortium name="The Broad Institute Genome Sequencing Center for Infectious Disease"/>
            <person name="Wu L."/>
            <person name="Ma J."/>
        </authorList>
    </citation>
    <scope>NUCLEOTIDE SEQUENCE [LARGE SCALE GENOMIC DNA]</scope>
    <source>
        <strain evidence="6">KCTC 52127</strain>
    </source>
</reference>
<dbReference type="InterPro" id="IPR036390">
    <property type="entry name" value="WH_DNA-bd_sf"/>
</dbReference>
<keyword evidence="1" id="KW-0805">Transcription regulation</keyword>
<sequence length="153" mass="17968">MEKWNELCLPDISDTHIRSILELQYTNYQYNKWMESLLKSFQISNEQFNVLKILQAEYPNAFSLKEIQKRLPNQTKNTTRLVDKLHKKDLVISNVNPNNKRQLQIIISKKGLNVLKEIETPFGAFIAKLKSTLTTEESKQLSHLLSKVYKMED</sequence>
<proteinExistence type="predicted"/>
<protein>
    <submittedName>
        <fullName evidence="5">MarR family winged helix-turn-helix transcriptional regulator</fullName>
    </submittedName>
</protein>
<dbReference type="InterPro" id="IPR036388">
    <property type="entry name" value="WH-like_DNA-bd_sf"/>
</dbReference>
<dbReference type="InterPro" id="IPR000835">
    <property type="entry name" value="HTH_MarR-typ"/>
</dbReference>
<feature type="domain" description="HTH marR-type" evidence="4">
    <location>
        <begin position="16"/>
        <end position="150"/>
    </location>
</feature>
<dbReference type="RefSeq" id="WP_379666323.1">
    <property type="nucleotide sequence ID" value="NZ_JBHULH010000004.1"/>
</dbReference>
<comment type="caution">
    <text evidence="5">The sequence shown here is derived from an EMBL/GenBank/DDBJ whole genome shotgun (WGS) entry which is preliminary data.</text>
</comment>
<evidence type="ECO:0000256" key="3">
    <source>
        <dbReference type="ARBA" id="ARBA00023163"/>
    </source>
</evidence>
<dbReference type="SUPFAM" id="SSF46785">
    <property type="entry name" value="Winged helix' DNA-binding domain"/>
    <property type="match status" value="1"/>
</dbReference>